<dbReference type="AlphaFoldDB" id="A0A0F5PLI6"/>
<reference evidence="1 2" key="1">
    <citation type="submission" date="2008-07" db="EMBL/GenBank/DDBJ databases">
        <authorList>
            <person name="Gonzalez J."/>
            <person name="Sokolova T."/>
            <person name="Ferriera S."/>
            <person name="Johnson J."/>
            <person name="Kravitz S."/>
            <person name="Beeson K."/>
            <person name="Sutton G."/>
            <person name="Rogers Y.-H."/>
            <person name="Friedman R."/>
            <person name="Frazier M."/>
            <person name="Venter J.C."/>
        </authorList>
    </citation>
    <scope>NUCLEOTIDE SEQUENCE [LARGE SCALE GENOMIC DNA]</scope>
    <source>
        <strain evidence="1 2">DSM 12653</strain>
    </source>
</reference>
<accession>A0A0F5PLI6</accession>
<organism evidence="1 2">
    <name type="scientific">Caldanaerobacter subterraneus subsp. pacificus DSM 12653</name>
    <dbReference type="NCBI Taxonomy" id="391606"/>
    <lineage>
        <taxon>Bacteria</taxon>
        <taxon>Bacillati</taxon>
        <taxon>Bacillota</taxon>
        <taxon>Clostridia</taxon>
        <taxon>Thermoanaerobacterales</taxon>
        <taxon>Thermoanaerobacteraceae</taxon>
        <taxon>Caldanaerobacter</taxon>
    </lineage>
</organism>
<sequence>MSPTSPKNPATVITPMPGMLKQIFCYVYFFE</sequence>
<comment type="caution">
    <text evidence="1">The sequence shown here is derived from an EMBL/GenBank/DDBJ whole genome shotgun (WGS) entry which is preliminary data.</text>
</comment>
<reference evidence="2" key="3">
    <citation type="submission" date="2015-02" db="EMBL/GenBank/DDBJ databases">
        <title>Genome analysis of three genomes within the thermophilic hydrogenogenic bacterial species Caldanaerobacter subterraneus.</title>
        <authorList>
            <person name="Sant'Anna F.H."/>
            <person name="Lebedinsky A."/>
            <person name="Sokolova T."/>
            <person name="Robb F.T."/>
            <person name="Gonzalez J.M."/>
        </authorList>
    </citation>
    <scope>NUCLEOTIDE SEQUENCE [LARGE SCALE GENOMIC DNA]</scope>
    <source>
        <strain evidence="2">DSM 12653</strain>
    </source>
</reference>
<evidence type="ECO:0000313" key="1">
    <source>
        <dbReference type="EMBL" id="KKC29498.1"/>
    </source>
</evidence>
<gene>
    <name evidence="1" type="ORF">CDSM653_01461</name>
</gene>
<protein>
    <submittedName>
        <fullName evidence="1">Uncharacterized protein</fullName>
    </submittedName>
</protein>
<name>A0A0F5PLI6_9THEO</name>
<dbReference type="EMBL" id="ABXP02000079">
    <property type="protein sequence ID" value="KKC29498.1"/>
    <property type="molecule type" value="Genomic_DNA"/>
</dbReference>
<dbReference type="Proteomes" id="UP000010146">
    <property type="component" value="Unassembled WGS sequence"/>
</dbReference>
<proteinExistence type="predicted"/>
<evidence type="ECO:0000313" key="2">
    <source>
        <dbReference type="Proteomes" id="UP000010146"/>
    </source>
</evidence>
<reference evidence="1 2" key="2">
    <citation type="journal article" date="2015" name="BMC Genomics">
        <title>Analysis of three genomes within the thermophilic bacterial species Caldanaerobacter subterraneus with a focus on carbon monoxide dehydrogenase evolution and hydrolase diversity.</title>
        <authorList>
            <person name="Sant'Anna F.H."/>
            <person name="Lebedinsky A.V."/>
            <person name="Sokolova T.G."/>
            <person name="Robb F.T."/>
            <person name="Gonzalez J.M."/>
        </authorList>
    </citation>
    <scope>NUCLEOTIDE SEQUENCE [LARGE SCALE GENOMIC DNA]</scope>
    <source>
        <strain evidence="1 2">DSM 12653</strain>
    </source>
</reference>